<dbReference type="GO" id="GO:0005992">
    <property type="term" value="P:trehalose biosynthetic process"/>
    <property type="evidence" value="ECO:0007669"/>
    <property type="project" value="UniProtKB-UniPathway"/>
</dbReference>
<evidence type="ECO:0000313" key="6">
    <source>
        <dbReference type="EMBL" id="PWK38550.1"/>
    </source>
</evidence>
<dbReference type="Gene3D" id="3.40.50.1000">
    <property type="entry name" value="HAD superfamily/HAD-like"/>
    <property type="match status" value="1"/>
</dbReference>
<dbReference type="InterPro" id="IPR044651">
    <property type="entry name" value="OTSB-like"/>
</dbReference>
<comment type="cofactor">
    <cofactor evidence="4">
        <name>Mg(2+)</name>
        <dbReference type="ChEBI" id="CHEBI:18420"/>
    </cofactor>
</comment>
<dbReference type="PANTHER" id="PTHR43768">
    <property type="entry name" value="TREHALOSE 6-PHOSPHATE PHOSPHATASE"/>
    <property type="match status" value="1"/>
</dbReference>
<evidence type="ECO:0000256" key="3">
    <source>
        <dbReference type="ARBA" id="ARBA00022801"/>
    </source>
</evidence>
<dbReference type="AlphaFoldDB" id="A0A316FLM0"/>
<comment type="function">
    <text evidence="4">Removes the phosphate from trehalose 6-phosphate to produce free trehalose.</text>
</comment>
<proteinExistence type="inferred from homology"/>
<dbReference type="UniPathway" id="UPA00299"/>
<dbReference type="InterPro" id="IPR006379">
    <property type="entry name" value="HAD-SF_hydro_IIB"/>
</dbReference>
<keyword evidence="3 4" id="KW-0378">Hydrolase</keyword>
<dbReference type="NCBIfam" id="TIGR00685">
    <property type="entry name" value="T6PP"/>
    <property type="match status" value="1"/>
</dbReference>
<dbReference type="CDD" id="cd01627">
    <property type="entry name" value="HAD_TPP"/>
    <property type="match status" value="1"/>
</dbReference>
<evidence type="ECO:0000313" key="7">
    <source>
        <dbReference type="Proteomes" id="UP000245754"/>
    </source>
</evidence>
<dbReference type="InterPro" id="IPR003337">
    <property type="entry name" value="Trehalose_PPase"/>
</dbReference>
<dbReference type="InterPro" id="IPR036412">
    <property type="entry name" value="HAD-like_sf"/>
</dbReference>
<dbReference type="GO" id="GO:0046872">
    <property type="term" value="F:metal ion binding"/>
    <property type="evidence" value="ECO:0007669"/>
    <property type="project" value="UniProtKB-KW"/>
</dbReference>
<dbReference type="SUPFAM" id="SSF56784">
    <property type="entry name" value="HAD-like"/>
    <property type="match status" value="1"/>
</dbReference>
<dbReference type="Pfam" id="PF02358">
    <property type="entry name" value="Trehalose_PPase"/>
    <property type="match status" value="1"/>
</dbReference>
<comment type="similarity">
    <text evidence="2 4">Belongs to the trehalose phosphatase family.</text>
</comment>
<dbReference type="EC" id="3.1.3.12" evidence="4"/>
<keyword evidence="4" id="KW-0479">Metal-binding</keyword>
<keyword evidence="4" id="KW-0460">Magnesium</keyword>
<protein>
    <recommendedName>
        <fullName evidence="4">Trehalose 6-phosphate phosphatase</fullName>
        <ecNumber evidence="4">3.1.3.12</ecNumber>
    </recommendedName>
</protein>
<accession>A0A316FLM0</accession>
<dbReference type="Proteomes" id="UP000245754">
    <property type="component" value="Unassembled WGS sequence"/>
</dbReference>
<evidence type="ECO:0000256" key="4">
    <source>
        <dbReference type="RuleBase" id="RU361117"/>
    </source>
</evidence>
<dbReference type="InterPro" id="IPR023214">
    <property type="entry name" value="HAD_sf"/>
</dbReference>
<keyword evidence="7" id="KW-1185">Reference proteome</keyword>
<comment type="caution">
    <text evidence="6">The sequence shown here is derived from an EMBL/GenBank/DDBJ whole genome shotgun (WGS) entry which is preliminary data.</text>
</comment>
<dbReference type="EMBL" id="QGGT01000001">
    <property type="protein sequence ID" value="PWK38550.1"/>
    <property type="molecule type" value="Genomic_DNA"/>
</dbReference>
<dbReference type="Gene3D" id="3.30.70.1020">
    <property type="entry name" value="Trehalose-6-phosphate phosphatase related protein, domain 2"/>
    <property type="match status" value="1"/>
</dbReference>
<evidence type="ECO:0000256" key="2">
    <source>
        <dbReference type="ARBA" id="ARBA00008770"/>
    </source>
</evidence>
<name>A0A316FLM0_9BURK</name>
<gene>
    <name evidence="6" type="ORF">C7419_1012448</name>
</gene>
<dbReference type="NCBIfam" id="TIGR01484">
    <property type="entry name" value="HAD-SF-IIB"/>
    <property type="match status" value="1"/>
</dbReference>
<evidence type="ECO:0000256" key="5">
    <source>
        <dbReference type="SAM" id="MobiDB-lite"/>
    </source>
</evidence>
<dbReference type="PANTHER" id="PTHR43768:SF3">
    <property type="entry name" value="TREHALOSE 6-PHOSPHATE PHOSPHATASE"/>
    <property type="match status" value="1"/>
</dbReference>
<dbReference type="GO" id="GO:0004805">
    <property type="term" value="F:trehalose-phosphatase activity"/>
    <property type="evidence" value="ECO:0007669"/>
    <property type="project" value="UniProtKB-EC"/>
</dbReference>
<evidence type="ECO:0000256" key="1">
    <source>
        <dbReference type="ARBA" id="ARBA00005199"/>
    </source>
</evidence>
<comment type="pathway">
    <text evidence="1 4">Glycan biosynthesis; trehalose biosynthesis.</text>
</comment>
<reference evidence="6 7" key="1">
    <citation type="submission" date="2018-05" db="EMBL/GenBank/DDBJ databases">
        <title>Genomic Encyclopedia of Type Strains, Phase IV (KMG-V): Genome sequencing to study the core and pangenomes of soil and plant-associated prokaryotes.</title>
        <authorList>
            <person name="Whitman W."/>
        </authorList>
    </citation>
    <scope>NUCLEOTIDE SEQUENCE [LARGE SCALE GENOMIC DNA]</scope>
    <source>
        <strain evidence="6 7">SLV-132</strain>
    </source>
</reference>
<comment type="catalytic activity">
    <reaction evidence="4">
        <text>alpha,alpha-trehalose 6-phosphate + H2O = alpha,alpha-trehalose + phosphate</text>
        <dbReference type="Rhea" id="RHEA:23420"/>
        <dbReference type="ChEBI" id="CHEBI:15377"/>
        <dbReference type="ChEBI" id="CHEBI:16551"/>
        <dbReference type="ChEBI" id="CHEBI:43474"/>
        <dbReference type="ChEBI" id="CHEBI:58429"/>
        <dbReference type="EC" id="3.1.3.12"/>
    </reaction>
</comment>
<sequence>MIMDGARSLPTDPRPAGNTGVLRASLAGRAVACRTAPGGGSSHPRATVIAMSSLSLIEPDTALFLDFDGTLADLAPRPELVRVEPELVATLTTLHRWLDGALAIISGRPVAELDHFLQPLRLPAAGVHGAEFRNIGEHLITPPSPDISLLMPQLEALVRRHPGLRLEDKTIAVAIHYRQAPELEPLVRAAVADVLRDATGLEALPGKMVVEIKPAGVDKGGAIASFMRMPPFAGRRPVFAGDDVTDEAGFAVVGELGGTGVLVGQRASAASVSVTGPAALRDWLHRSARAASVSVQDIDSGSTPSHRL</sequence>
<feature type="region of interest" description="Disordered" evidence="5">
    <location>
        <begin position="1"/>
        <end position="20"/>
    </location>
</feature>
<organism evidence="6 7">
    <name type="scientific">Cupriavidus plantarum</name>
    <dbReference type="NCBI Taxonomy" id="942865"/>
    <lineage>
        <taxon>Bacteria</taxon>
        <taxon>Pseudomonadati</taxon>
        <taxon>Pseudomonadota</taxon>
        <taxon>Betaproteobacteria</taxon>
        <taxon>Burkholderiales</taxon>
        <taxon>Burkholderiaceae</taxon>
        <taxon>Cupriavidus</taxon>
    </lineage>
</organism>